<protein>
    <submittedName>
        <fullName evidence="2">PhoQ Sensor family protein</fullName>
    </submittedName>
</protein>
<comment type="caution">
    <text evidence="2">The sequence shown here is derived from an EMBL/GenBank/DDBJ whole genome shotgun (WGS) entry which is preliminary data.</text>
</comment>
<dbReference type="InterPro" id="IPR038429">
    <property type="entry name" value="PhoQ_Sensor_sf"/>
</dbReference>
<dbReference type="GO" id="GO:0004673">
    <property type="term" value="F:protein histidine kinase activity"/>
    <property type="evidence" value="ECO:0007669"/>
    <property type="project" value="InterPro"/>
</dbReference>
<dbReference type="Proteomes" id="UP000244334">
    <property type="component" value="Unassembled WGS sequence"/>
</dbReference>
<reference evidence="2" key="1">
    <citation type="submission" date="2018-04" db="EMBL/GenBank/DDBJ databases">
        <title>Genomes of the Obligate Erwinia dacicola and Facultative Enterobacter sp. OLF Endosymbionts of the Olive Fruit fly, Bactrocera oleae.</title>
        <authorList>
            <person name="Estes A.M."/>
            <person name="Hearn D.J."/>
            <person name="Agarwal S."/>
            <person name="Pierson E.A."/>
            <person name="Dunning-Hotopp J.C."/>
        </authorList>
    </citation>
    <scope>NUCLEOTIDE SEQUENCE [LARGE SCALE GENOMIC DNA]</scope>
    <source>
        <strain evidence="2">Oroville</strain>
    </source>
</reference>
<proteinExistence type="predicted"/>
<keyword evidence="3" id="KW-1185">Reference proteome</keyword>
<dbReference type="InterPro" id="IPR015014">
    <property type="entry name" value="PhoQ_Sensor"/>
</dbReference>
<dbReference type="EMBL" id="LJAM02000413">
    <property type="protein sequence ID" value="RAP70234.1"/>
    <property type="molecule type" value="Genomic_DNA"/>
</dbReference>
<dbReference type="Gene3D" id="3.30.450.140">
    <property type="match status" value="1"/>
</dbReference>
<dbReference type="GO" id="GO:0046872">
    <property type="term" value="F:metal ion binding"/>
    <property type="evidence" value="ECO:0007669"/>
    <property type="project" value="InterPro"/>
</dbReference>
<name>A0A328TR44_9GAMM</name>
<organism evidence="2 3">
    <name type="scientific">Candidatus Erwinia dacicola</name>
    <dbReference type="NCBI Taxonomy" id="252393"/>
    <lineage>
        <taxon>Bacteria</taxon>
        <taxon>Pseudomonadati</taxon>
        <taxon>Pseudomonadota</taxon>
        <taxon>Gammaproteobacteria</taxon>
        <taxon>Enterobacterales</taxon>
        <taxon>Erwiniaceae</taxon>
        <taxon>Erwinia</taxon>
    </lineage>
</organism>
<sequence>MNDRDAQNKLTAYDDDGGATFTHSVAVNRYEARANLPKLTIVMVDSIPQELQYSDVVWS</sequence>
<evidence type="ECO:0000259" key="1">
    <source>
        <dbReference type="Pfam" id="PF08918"/>
    </source>
</evidence>
<evidence type="ECO:0000313" key="3">
    <source>
        <dbReference type="Proteomes" id="UP000244334"/>
    </source>
</evidence>
<evidence type="ECO:0000313" key="2">
    <source>
        <dbReference type="EMBL" id="RAP70234.1"/>
    </source>
</evidence>
<dbReference type="GO" id="GO:0005524">
    <property type="term" value="F:ATP binding"/>
    <property type="evidence" value="ECO:0007669"/>
    <property type="project" value="InterPro"/>
</dbReference>
<feature type="domain" description="PhoQ Sensor" evidence="1">
    <location>
        <begin position="2"/>
        <end position="54"/>
    </location>
</feature>
<dbReference type="AlphaFoldDB" id="A0A328TR44"/>
<dbReference type="GO" id="GO:0000160">
    <property type="term" value="P:phosphorelay signal transduction system"/>
    <property type="evidence" value="ECO:0007669"/>
    <property type="project" value="InterPro"/>
</dbReference>
<dbReference type="Pfam" id="PF08918">
    <property type="entry name" value="PhoQ_Sensor"/>
    <property type="match status" value="1"/>
</dbReference>
<gene>
    <name evidence="2" type="ORF">ACZ87_02962</name>
</gene>
<accession>A0A328TR44</accession>
<dbReference type="GO" id="GO:0016020">
    <property type="term" value="C:membrane"/>
    <property type="evidence" value="ECO:0007669"/>
    <property type="project" value="InterPro"/>
</dbReference>